<dbReference type="Proteomes" id="UP000741360">
    <property type="component" value="Unassembled WGS sequence"/>
</dbReference>
<protein>
    <recommendedName>
        <fullName evidence="5">Tripartite tricarboxylate transporter substrate binding protein</fullName>
    </recommendedName>
</protein>
<evidence type="ECO:0000313" key="3">
    <source>
        <dbReference type="EMBL" id="MBI3013990.1"/>
    </source>
</evidence>
<dbReference type="PANTHER" id="PTHR42928:SF5">
    <property type="entry name" value="BLR1237 PROTEIN"/>
    <property type="match status" value="1"/>
</dbReference>
<evidence type="ECO:0000256" key="2">
    <source>
        <dbReference type="SAM" id="SignalP"/>
    </source>
</evidence>
<dbReference type="AlphaFoldDB" id="A0A932LZU4"/>
<dbReference type="InterPro" id="IPR042100">
    <property type="entry name" value="Bug_dom1"/>
</dbReference>
<keyword evidence="2" id="KW-0732">Signal</keyword>
<accession>A0A932LZU4</accession>
<organism evidence="3 4">
    <name type="scientific">Tectimicrobiota bacterium</name>
    <dbReference type="NCBI Taxonomy" id="2528274"/>
    <lineage>
        <taxon>Bacteria</taxon>
        <taxon>Pseudomonadati</taxon>
        <taxon>Nitrospinota/Tectimicrobiota group</taxon>
        <taxon>Candidatus Tectimicrobiota</taxon>
    </lineage>
</organism>
<feature type="signal peptide" evidence="2">
    <location>
        <begin position="1"/>
        <end position="29"/>
    </location>
</feature>
<evidence type="ECO:0008006" key="5">
    <source>
        <dbReference type="Google" id="ProtNLM"/>
    </source>
</evidence>
<sequence length="348" mass="38039">MKRKSFTAGLAAVLSIFMFLVAPAGSLNAQEKPFYQGKTLTIVVGYAAGGGYDLYARILARHIGRHIPGEPTVIVRNVPGAGSRVAINQLYAETKPDGLTIATFDRDAYTSQLLKHAGILYDLRKLSWIGSASSELSVLQVRTDAGIRSPQDLFTLKSPLIVGDTGVGSSPYVQSRGVETALGLQFKHVTGYKGSSEVAIAIERGEVQAVVGSINSLQTRRPHWLKQGLIRIVLQMTEERRPNLPDVPAAGELAKDEKGRQLIAASVAGNEWARPYAGPPGMPADRLQILRKALAETLKDPKFLAEAKQQKLELEDPMTGEQVEKKMKQVLEMPPDVLENFKRLFEEK</sequence>
<dbReference type="SUPFAM" id="SSF53850">
    <property type="entry name" value="Periplasmic binding protein-like II"/>
    <property type="match status" value="1"/>
</dbReference>
<dbReference type="EMBL" id="JACPSX010000045">
    <property type="protein sequence ID" value="MBI3013990.1"/>
    <property type="molecule type" value="Genomic_DNA"/>
</dbReference>
<proteinExistence type="inferred from homology"/>
<reference evidence="3" key="1">
    <citation type="submission" date="2020-07" db="EMBL/GenBank/DDBJ databases">
        <title>Huge and variable diversity of episymbiotic CPR bacteria and DPANN archaea in groundwater ecosystems.</title>
        <authorList>
            <person name="He C.Y."/>
            <person name="Keren R."/>
            <person name="Whittaker M."/>
            <person name="Farag I.F."/>
            <person name="Doudna J."/>
            <person name="Cate J.H.D."/>
            <person name="Banfield J.F."/>
        </authorList>
    </citation>
    <scope>NUCLEOTIDE SEQUENCE</scope>
    <source>
        <strain evidence="3">NC_groundwater_717_Ag_S-0.2um_59_8</strain>
    </source>
</reference>
<comment type="similarity">
    <text evidence="1">Belongs to the UPF0065 (bug) family.</text>
</comment>
<dbReference type="PANTHER" id="PTHR42928">
    <property type="entry name" value="TRICARBOXYLATE-BINDING PROTEIN"/>
    <property type="match status" value="1"/>
</dbReference>
<comment type="caution">
    <text evidence="3">The sequence shown here is derived from an EMBL/GenBank/DDBJ whole genome shotgun (WGS) entry which is preliminary data.</text>
</comment>
<evidence type="ECO:0000256" key="1">
    <source>
        <dbReference type="ARBA" id="ARBA00006987"/>
    </source>
</evidence>
<evidence type="ECO:0000313" key="4">
    <source>
        <dbReference type="Proteomes" id="UP000741360"/>
    </source>
</evidence>
<gene>
    <name evidence="3" type="ORF">HYY65_02745</name>
</gene>
<dbReference type="Gene3D" id="3.40.190.10">
    <property type="entry name" value="Periplasmic binding protein-like II"/>
    <property type="match status" value="1"/>
</dbReference>
<feature type="chain" id="PRO_5037301464" description="Tripartite tricarboxylate transporter substrate binding protein" evidence="2">
    <location>
        <begin position="30"/>
        <end position="348"/>
    </location>
</feature>
<dbReference type="Gene3D" id="3.40.190.150">
    <property type="entry name" value="Bordetella uptake gene, domain 1"/>
    <property type="match status" value="1"/>
</dbReference>
<dbReference type="InterPro" id="IPR005064">
    <property type="entry name" value="BUG"/>
</dbReference>
<name>A0A932LZU4_UNCTE</name>
<dbReference type="Pfam" id="PF03401">
    <property type="entry name" value="TctC"/>
    <property type="match status" value="1"/>
</dbReference>